<dbReference type="Proteomes" id="UP001432062">
    <property type="component" value="Chromosome"/>
</dbReference>
<comment type="subcellular location">
    <subcellularLocation>
        <location evidence="1">Cytoplasm</location>
    </subcellularLocation>
</comment>
<gene>
    <name evidence="5" type="ORF">OG563_22970</name>
</gene>
<evidence type="ECO:0000256" key="4">
    <source>
        <dbReference type="ARBA" id="ARBA00023186"/>
    </source>
</evidence>
<dbReference type="EMBL" id="CP109441">
    <property type="protein sequence ID" value="WUV50808.1"/>
    <property type="molecule type" value="Genomic_DNA"/>
</dbReference>
<accession>A0ABZ1Z6C4</accession>
<evidence type="ECO:0000256" key="3">
    <source>
        <dbReference type="ARBA" id="ARBA00022490"/>
    </source>
</evidence>
<evidence type="ECO:0000256" key="2">
    <source>
        <dbReference type="ARBA" id="ARBA00006411"/>
    </source>
</evidence>
<name>A0ABZ1Z6C4_9NOCA</name>
<dbReference type="Pfam" id="PF14011">
    <property type="entry name" value="ESX-1_EspG"/>
    <property type="match status" value="1"/>
</dbReference>
<keyword evidence="3" id="KW-0963">Cytoplasm</keyword>
<keyword evidence="6" id="KW-1185">Reference proteome</keyword>
<sequence length="280" mass="29370">MTTMTNDGLLAVAERLGVQTLPLVLSVGPRQDSFDAWAEAQQRAVIELVGAGVLDAEGDVDSELADAMFTLAQPDRELVARIYATGPDGTPAVTRICLARRGEQHAIAVRAGDTFDVRTVWADGSGEALVRPLLEALGAGTPAEVVNFSALSSELSERLTASDCLQVARNNPAAQTSEDYADAVYALGLADRDATAYGLAFASCHAFAEIVAYAHLDGMTTRPPGAVAVYDTGRGRIVAAPGIAADQRVWSTVTPGTDHRIAQAISALIESLPGGRWLPQ</sequence>
<keyword evidence="4" id="KW-0143">Chaperone</keyword>
<dbReference type="InterPro" id="IPR025734">
    <property type="entry name" value="EspG"/>
</dbReference>
<evidence type="ECO:0000256" key="1">
    <source>
        <dbReference type="ARBA" id="ARBA00004496"/>
    </source>
</evidence>
<evidence type="ECO:0000313" key="6">
    <source>
        <dbReference type="Proteomes" id="UP001432062"/>
    </source>
</evidence>
<proteinExistence type="inferred from homology"/>
<comment type="similarity">
    <text evidence="2">Belongs to the EspG family.</text>
</comment>
<protein>
    <submittedName>
        <fullName evidence="5">ESX secretion-associated protein EspG</fullName>
    </submittedName>
</protein>
<evidence type="ECO:0000313" key="5">
    <source>
        <dbReference type="EMBL" id="WUV50808.1"/>
    </source>
</evidence>
<reference evidence="5" key="1">
    <citation type="submission" date="2022-10" db="EMBL/GenBank/DDBJ databases">
        <title>The complete genomes of actinobacterial strains from the NBC collection.</title>
        <authorList>
            <person name="Joergensen T.S."/>
            <person name="Alvarez Arevalo M."/>
            <person name="Sterndorff E.B."/>
            <person name="Faurdal D."/>
            <person name="Vuksanovic O."/>
            <person name="Mourched A.-S."/>
            <person name="Charusanti P."/>
            <person name="Shaw S."/>
            <person name="Blin K."/>
            <person name="Weber T."/>
        </authorList>
    </citation>
    <scope>NUCLEOTIDE SEQUENCE</scope>
    <source>
        <strain evidence="5">NBC_01482</strain>
    </source>
</reference>
<dbReference type="RefSeq" id="WP_329415617.1">
    <property type="nucleotide sequence ID" value="NZ_CP109441.1"/>
</dbReference>
<organism evidence="5 6">
    <name type="scientific">Nocardia vinacea</name>
    <dbReference type="NCBI Taxonomy" id="96468"/>
    <lineage>
        <taxon>Bacteria</taxon>
        <taxon>Bacillati</taxon>
        <taxon>Actinomycetota</taxon>
        <taxon>Actinomycetes</taxon>
        <taxon>Mycobacteriales</taxon>
        <taxon>Nocardiaceae</taxon>
        <taxon>Nocardia</taxon>
    </lineage>
</organism>